<dbReference type="PANTHER" id="PTHR42909:SF1">
    <property type="entry name" value="CARBOHYDRATE KINASE PFKB DOMAIN-CONTAINING PROTEIN"/>
    <property type="match status" value="1"/>
</dbReference>
<dbReference type="GO" id="GO:0016301">
    <property type="term" value="F:kinase activity"/>
    <property type="evidence" value="ECO:0007669"/>
    <property type="project" value="UniProtKB-KW"/>
</dbReference>
<dbReference type="GO" id="GO:0016798">
    <property type="term" value="F:hydrolase activity, acting on glycosyl bonds"/>
    <property type="evidence" value="ECO:0007669"/>
    <property type="project" value="UniProtKB-KW"/>
</dbReference>
<dbReference type="Gene3D" id="3.40.1790.10">
    <property type="entry name" value="Indigoidine synthase domain"/>
    <property type="match status" value="1"/>
</dbReference>
<evidence type="ECO:0000256" key="5">
    <source>
        <dbReference type="ARBA" id="ARBA00023211"/>
    </source>
</evidence>
<sequence length="627" mass="66281">MARDVCGVVRDNGAVPATIAILDGQIHVGLTDDKLKKLAQAGQNAVKTSRRDLPYVLSKGLMGGTTVSGTMIAAHKAGIPVFVTGGIGGVHRGAQESFDVSADLTELGRTPIAVVCAGAKSILDIQLTLEYLETQGVTVATFGETVNFPAFFTSDSGYKSSCSVLNASEAAAMINCNLTFGVGSGMVIAVPIPSGYAASGAEIEKAIQQALEEARSANITGKESTPFVLKRVNELTGGKSLEANIALVKHNAKIGSQIAVEFSKLRQPNIAKSAPIRDSVVIGGANVDFIATAKEIVVTSNSGKVRMSFGGVGRNIAEGLSRLGMKPVFVSAVGGDSLGALLLRHCEEFRLRGIQTFQQCETGTYSAIISEDGSFHAAVGDMEIHDKISQEMIAGYEESIKNAPIVVVDANVSRSGLDYVLNLCSEQSIPVWFEPTCIMKAGIPFETDCWKHITYASPNLKELRTMSDAAVKHHKLPRHPRFGENSEAVASSDSSRNLDDIIEECLLLAQPLLAHIHCLVVTLGKNGVLVLRDTTADLPFPSKKNPRIPAMHHGLVSAVHYPAPDVHVINVTGAGDSMTAAMVMSIILGHAPDDCVKLGLVAAYHSLQSKDAIAKSLSRSSFTVDSV</sequence>
<protein>
    <recommendedName>
        <fullName evidence="8">Carbohydrate kinase PfkB domain-containing protein</fullName>
    </recommendedName>
</protein>
<dbReference type="EMBL" id="DS469740">
    <property type="protein sequence ID" value="EDO34183.1"/>
    <property type="molecule type" value="Genomic_DNA"/>
</dbReference>
<dbReference type="SUPFAM" id="SSF110581">
    <property type="entry name" value="Indigoidine synthase A-like"/>
    <property type="match status" value="1"/>
</dbReference>
<keyword evidence="10" id="KW-1185">Reference proteome</keyword>
<dbReference type="SUPFAM" id="SSF53613">
    <property type="entry name" value="Ribokinase-like"/>
    <property type="match status" value="1"/>
</dbReference>
<gene>
    <name evidence="9" type="ORF">NEMVEDRAFT_v1g192278</name>
</gene>
<dbReference type="GO" id="GO:0046872">
    <property type="term" value="F:metal ion binding"/>
    <property type="evidence" value="ECO:0007669"/>
    <property type="project" value="UniProtKB-KW"/>
</dbReference>
<dbReference type="Pfam" id="PF00294">
    <property type="entry name" value="PfkB"/>
    <property type="match status" value="1"/>
</dbReference>
<dbReference type="eggNOG" id="KOG3009">
    <property type="taxonomic scope" value="Eukaryota"/>
</dbReference>
<dbReference type="InterPro" id="IPR029056">
    <property type="entry name" value="Ribokinase-like"/>
</dbReference>
<keyword evidence="2" id="KW-0479">Metal-binding</keyword>
<dbReference type="GO" id="GO:0004730">
    <property type="term" value="F:pseudouridylate synthase activity"/>
    <property type="evidence" value="ECO:0000318"/>
    <property type="project" value="GO_Central"/>
</dbReference>
<proteinExistence type="predicted"/>
<evidence type="ECO:0000259" key="8">
    <source>
        <dbReference type="Pfam" id="PF00294"/>
    </source>
</evidence>
<dbReference type="GO" id="GO:0006796">
    <property type="term" value="P:phosphate-containing compound metabolic process"/>
    <property type="evidence" value="ECO:0007669"/>
    <property type="project" value="UniProtKB-ARBA"/>
</dbReference>
<evidence type="ECO:0000256" key="3">
    <source>
        <dbReference type="ARBA" id="ARBA00022777"/>
    </source>
</evidence>
<dbReference type="Proteomes" id="UP000001593">
    <property type="component" value="Unassembled WGS sequence"/>
</dbReference>
<evidence type="ECO:0000256" key="7">
    <source>
        <dbReference type="ARBA" id="ARBA00023295"/>
    </source>
</evidence>
<keyword evidence="3" id="KW-0418">Kinase</keyword>
<dbReference type="InterPro" id="IPR007342">
    <property type="entry name" value="PsuG"/>
</dbReference>
<name>A7SQ37_NEMVE</name>
<dbReference type="PANTHER" id="PTHR42909">
    <property type="entry name" value="ZGC:136858"/>
    <property type="match status" value="1"/>
</dbReference>
<dbReference type="PhylomeDB" id="A7SQ37"/>
<dbReference type="InParanoid" id="A7SQ37"/>
<dbReference type="CDD" id="cd01941">
    <property type="entry name" value="YeiC_kinase_like"/>
    <property type="match status" value="1"/>
</dbReference>
<evidence type="ECO:0000313" key="9">
    <source>
        <dbReference type="EMBL" id="EDO34183.1"/>
    </source>
</evidence>
<reference evidence="9 10" key="1">
    <citation type="journal article" date="2007" name="Science">
        <title>Sea anemone genome reveals ancestral eumetazoan gene repertoire and genomic organization.</title>
        <authorList>
            <person name="Putnam N.H."/>
            <person name="Srivastava M."/>
            <person name="Hellsten U."/>
            <person name="Dirks B."/>
            <person name="Chapman J."/>
            <person name="Salamov A."/>
            <person name="Terry A."/>
            <person name="Shapiro H."/>
            <person name="Lindquist E."/>
            <person name="Kapitonov V.V."/>
            <person name="Jurka J."/>
            <person name="Genikhovich G."/>
            <person name="Grigoriev I.V."/>
            <person name="Lucas S.M."/>
            <person name="Steele R.E."/>
            <person name="Finnerty J.R."/>
            <person name="Technau U."/>
            <person name="Martindale M.Q."/>
            <person name="Rokhsar D.S."/>
        </authorList>
    </citation>
    <scope>NUCLEOTIDE SEQUENCE [LARGE SCALE GENOMIC DNA]</scope>
    <source>
        <strain evidence="10">CH2 X CH6</strain>
    </source>
</reference>
<evidence type="ECO:0000256" key="2">
    <source>
        <dbReference type="ARBA" id="ARBA00022723"/>
    </source>
</evidence>
<dbReference type="Pfam" id="PF04227">
    <property type="entry name" value="Indigoidine_A"/>
    <property type="match status" value="1"/>
</dbReference>
<keyword evidence="6" id="KW-0456">Lyase</keyword>
<dbReference type="InterPro" id="IPR002173">
    <property type="entry name" value="Carboh/pur_kinase_PfkB_CS"/>
</dbReference>
<dbReference type="GO" id="GO:0005737">
    <property type="term" value="C:cytoplasm"/>
    <property type="evidence" value="ECO:0000318"/>
    <property type="project" value="GO_Central"/>
</dbReference>
<dbReference type="STRING" id="45351.A7SQ37"/>
<keyword evidence="1" id="KW-0808">Transferase</keyword>
<evidence type="ECO:0000313" key="10">
    <source>
        <dbReference type="Proteomes" id="UP000001593"/>
    </source>
</evidence>
<keyword evidence="4" id="KW-0378">Hydrolase</keyword>
<evidence type="ECO:0000256" key="1">
    <source>
        <dbReference type="ARBA" id="ARBA00022679"/>
    </source>
</evidence>
<dbReference type="Gene3D" id="3.40.1190.20">
    <property type="match status" value="1"/>
</dbReference>
<dbReference type="AlphaFoldDB" id="A7SQ37"/>
<dbReference type="InterPro" id="IPR011611">
    <property type="entry name" value="PfkB_dom"/>
</dbReference>
<evidence type="ECO:0000256" key="4">
    <source>
        <dbReference type="ARBA" id="ARBA00022801"/>
    </source>
</evidence>
<dbReference type="PROSITE" id="PS00584">
    <property type="entry name" value="PFKB_KINASES_2"/>
    <property type="match status" value="1"/>
</dbReference>
<dbReference type="PROSITE" id="PS00583">
    <property type="entry name" value="PFKB_KINASES_1"/>
    <property type="match status" value="1"/>
</dbReference>
<feature type="domain" description="Carbohydrate kinase PfkB" evidence="8">
    <location>
        <begin position="279"/>
        <end position="614"/>
    </location>
</feature>
<organism evidence="9 10">
    <name type="scientific">Nematostella vectensis</name>
    <name type="common">Starlet sea anemone</name>
    <dbReference type="NCBI Taxonomy" id="45351"/>
    <lineage>
        <taxon>Eukaryota</taxon>
        <taxon>Metazoa</taxon>
        <taxon>Cnidaria</taxon>
        <taxon>Anthozoa</taxon>
        <taxon>Hexacorallia</taxon>
        <taxon>Actiniaria</taxon>
        <taxon>Edwardsiidae</taxon>
        <taxon>Nematostella</taxon>
    </lineage>
</organism>
<dbReference type="OMA" id="FNCIIAT"/>
<keyword evidence="5" id="KW-0464">Manganese</keyword>
<keyword evidence="7" id="KW-0326">Glycosidase</keyword>
<dbReference type="InterPro" id="IPR022830">
    <property type="entry name" value="Indigdn_synthA-like"/>
</dbReference>
<accession>A7SQ37</accession>
<evidence type="ECO:0000256" key="6">
    <source>
        <dbReference type="ARBA" id="ARBA00023239"/>
    </source>
</evidence>
<dbReference type="HOGENOM" id="CLU_012201_3_2_1"/>
<feature type="non-terminal residue" evidence="9">
    <location>
        <position position="627"/>
    </location>
</feature>